<dbReference type="RefSeq" id="WP_254011586.1">
    <property type="nucleotide sequence ID" value="NZ_JAMZMM010000075.1"/>
</dbReference>
<sequence>MSNRLTEVIGSDGEKIYIQYDEEDSDELQAVGYIDDIQERTDKLSKAMVSTVRGYSKMVLDSVKQGLTDSLAPSKVTLEFGIQAGGETGIPFVTKGAAQANLKVTIEWDLSKRQNPPSP</sequence>
<evidence type="ECO:0000259" key="1">
    <source>
        <dbReference type="Pfam" id="PF19493"/>
    </source>
</evidence>
<dbReference type="InterPro" id="IPR045794">
    <property type="entry name" value="Trypco1"/>
</dbReference>
<comment type="caution">
    <text evidence="2">The sequence shown here is derived from an EMBL/GenBank/DDBJ whole genome shotgun (WGS) entry which is preliminary data.</text>
</comment>
<evidence type="ECO:0000313" key="2">
    <source>
        <dbReference type="EMBL" id="MCP2728793.1"/>
    </source>
</evidence>
<dbReference type="EMBL" id="JAMZMM010000075">
    <property type="protein sequence ID" value="MCP2728793.1"/>
    <property type="molecule type" value="Genomic_DNA"/>
</dbReference>
<evidence type="ECO:0000313" key="3">
    <source>
        <dbReference type="Proteomes" id="UP001204953"/>
    </source>
</evidence>
<organism evidence="2 3">
    <name type="scientific">Limnofasciculus baicalensis BBK-W-15</name>
    <dbReference type="NCBI Taxonomy" id="2699891"/>
    <lineage>
        <taxon>Bacteria</taxon>
        <taxon>Bacillati</taxon>
        <taxon>Cyanobacteriota</taxon>
        <taxon>Cyanophyceae</taxon>
        <taxon>Coleofasciculales</taxon>
        <taxon>Coleofasciculaceae</taxon>
        <taxon>Limnofasciculus</taxon>
        <taxon>Limnofasciculus baicalensis</taxon>
    </lineage>
</organism>
<keyword evidence="3" id="KW-1185">Reference proteome</keyword>
<dbReference type="NCBIfam" id="NF041216">
    <property type="entry name" value="CU044_2847_fam"/>
    <property type="match status" value="1"/>
</dbReference>
<accession>A0AAE3GS20</accession>
<reference evidence="2" key="1">
    <citation type="submission" date="2022-06" db="EMBL/GenBank/DDBJ databases">
        <title>New cyanobacteria of genus Symplocastrum in benthos of Lake Baikal.</title>
        <authorList>
            <person name="Sorokovikova E."/>
            <person name="Tikhonova I."/>
            <person name="Krasnopeev A."/>
            <person name="Evseev P."/>
            <person name="Gladkikh A."/>
            <person name="Belykh O."/>
        </authorList>
    </citation>
    <scope>NUCLEOTIDE SEQUENCE</scope>
    <source>
        <strain evidence="2">BBK-W-15</strain>
    </source>
</reference>
<dbReference type="Pfam" id="PF19493">
    <property type="entry name" value="Trypco1"/>
    <property type="match status" value="1"/>
</dbReference>
<dbReference type="AlphaFoldDB" id="A0AAE3GS20"/>
<proteinExistence type="predicted"/>
<protein>
    <recommendedName>
        <fullName evidence="1">Trypsin-co-occurring domain-containing protein</fullName>
    </recommendedName>
</protein>
<name>A0AAE3GS20_9CYAN</name>
<gene>
    <name evidence="2" type="ORF">NJ959_09975</name>
</gene>
<feature type="domain" description="Trypsin-co-occurring" evidence="1">
    <location>
        <begin position="11"/>
        <end position="109"/>
    </location>
</feature>
<dbReference type="Proteomes" id="UP001204953">
    <property type="component" value="Unassembled WGS sequence"/>
</dbReference>